<gene>
    <name evidence="1" type="ORF">ARTHRO_30832</name>
</gene>
<dbReference type="EMBL" id="FO818640">
    <property type="protein sequence ID" value="CDM95563.1"/>
    <property type="molecule type" value="Genomic_DNA"/>
</dbReference>
<reference evidence="1 2" key="1">
    <citation type="submission" date="2014-02" db="EMBL/GenBank/DDBJ databases">
        <authorList>
            <person name="Genoscope - CEA"/>
        </authorList>
    </citation>
    <scope>NUCLEOTIDE SEQUENCE [LARGE SCALE GENOMIC DNA]</scope>
    <source>
        <strain evidence="1 2">PCC 8005</strain>
    </source>
</reference>
<protein>
    <submittedName>
        <fullName evidence="1">Uncharacterized protein</fullName>
    </submittedName>
</protein>
<evidence type="ECO:0000313" key="1">
    <source>
        <dbReference type="EMBL" id="CDM95563.1"/>
    </source>
</evidence>
<accession>A0A9P1P157</accession>
<sequence length="38" mass="3928">MGGEEALDIIIAPGGILNLNTPTRPSTTATLRGLCFRG</sequence>
<keyword evidence="2" id="KW-1185">Reference proteome</keyword>
<name>A0A9P1P157_9CYAN</name>
<proteinExistence type="predicted"/>
<evidence type="ECO:0000313" key="2">
    <source>
        <dbReference type="Proteomes" id="UP000032946"/>
    </source>
</evidence>
<dbReference type="AlphaFoldDB" id="A0A9P1P157"/>
<organism evidence="1 2">
    <name type="scientific">Limnospira indica PCC 8005</name>
    <dbReference type="NCBI Taxonomy" id="376219"/>
    <lineage>
        <taxon>Bacteria</taxon>
        <taxon>Bacillati</taxon>
        <taxon>Cyanobacteriota</taxon>
        <taxon>Cyanophyceae</taxon>
        <taxon>Oscillatoriophycideae</taxon>
        <taxon>Oscillatoriales</taxon>
        <taxon>Sirenicapillariaceae</taxon>
        <taxon>Limnospira</taxon>
    </lineage>
</organism>
<dbReference type="Proteomes" id="UP000032946">
    <property type="component" value="Chromosome"/>
</dbReference>